<dbReference type="Gene3D" id="3.40.50.1820">
    <property type="entry name" value="alpha/beta hydrolase"/>
    <property type="match status" value="1"/>
</dbReference>
<dbReference type="InterPro" id="IPR050309">
    <property type="entry name" value="Type-B_Carboxylest/Lipase"/>
</dbReference>
<dbReference type="PANTHER" id="PTHR11559">
    <property type="entry name" value="CARBOXYLESTERASE"/>
    <property type="match status" value="1"/>
</dbReference>
<dbReference type="EMBL" id="LVHI01000020">
    <property type="protein sequence ID" value="OAK53139.1"/>
    <property type="molecule type" value="Genomic_DNA"/>
</dbReference>
<dbReference type="SUPFAM" id="SSF53474">
    <property type="entry name" value="alpha/beta-Hydrolases"/>
    <property type="match status" value="1"/>
</dbReference>
<evidence type="ECO:0000259" key="4">
    <source>
        <dbReference type="Pfam" id="PF00135"/>
    </source>
</evidence>
<gene>
    <name evidence="5" type="ORF">A3K89_23625</name>
</gene>
<accession>A0A177YD74</accession>
<evidence type="ECO:0000313" key="5">
    <source>
        <dbReference type="EMBL" id="OAK53139.1"/>
    </source>
</evidence>
<sequence length="491" mass="52242">MDVTLDIAQGRLRGLRDGAVTSFLGIPYAEAPFGPLRFAAPTAPPTWEGVRDATTLGATAPKIGYRPPTSDILVEPVVPGDECLNLNVWTPGTEESGLPVFVWIHGGAFVNGSNAVPIYDGSAFARDGVVAVAINYRLGADGFARIEGAPANRGLLDQVAALEWVRDNISAFGGDPGRVTVAGESAGAMSVGTLVSMPRAEGLFQRAVLQSGAGHHVISEPTASKVAEALAQAVGVEPTVEGLASVPVEQFVDAQRELGDRISAEAPTGAWGELAFNVMPFEPYIDGDVVPELPYARIAGGAGADVEILIGTTSEEFAFFLVPAGVTGYVNEDRIRLLLGAYGVDVDTAVDAYRAQLPDASPGELLIAVMTDWFFRIPALRVVESRGGRAFVYEFAWRSSLFDGNLGACHALEIPFVFDVLGKPETARITGANPPQKLADEMHRAWVDFVRDGDPGWVRYGDDRSVMMFGEQSSVVDDPRPSTREVWAGVR</sequence>
<proteinExistence type="inferred from homology"/>
<dbReference type="ESTHER" id="9noca-a0a177yd74">
    <property type="family name" value="Carb_B_Bacteria"/>
</dbReference>
<dbReference type="EC" id="3.1.1.-" evidence="3"/>
<reference evidence="5 6" key="1">
    <citation type="submission" date="2016-03" db="EMBL/GenBank/DDBJ databases">
        <title>Genome sequence of Rhodococcus kyotonensis KB10.</title>
        <authorList>
            <person name="Jeong H."/>
            <person name="Hong C.E."/>
            <person name="Jo S.H."/>
            <person name="Park J.M."/>
        </authorList>
    </citation>
    <scope>NUCLEOTIDE SEQUENCE [LARGE SCALE GENOMIC DNA]</scope>
    <source>
        <strain evidence="5 6">KB10</strain>
    </source>
</reference>
<comment type="similarity">
    <text evidence="1 3">Belongs to the type-B carboxylesterase/lipase family.</text>
</comment>
<evidence type="ECO:0000256" key="1">
    <source>
        <dbReference type="ARBA" id="ARBA00005964"/>
    </source>
</evidence>
<keyword evidence="2 3" id="KW-0378">Hydrolase</keyword>
<name>A0A177YD74_9NOCA</name>
<feature type="domain" description="Carboxylesterase type B" evidence="4">
    <location>
        <begin position="5"/>
        <end position="455"/>
    </location>
</feature>
<dbReference type="PROSITE" id="PS00122">
    <property type="entry name" value="CARBOXYLESTERASE_B_1"/>
    <property type="match status" value="1"/>
</dbReference>
<comment type="caution">
    <text evidence="5">The sequence shown here is derived from an EMBL/GenBank/DDBJ whole genome shotgun (WGS) entry which is preliminary data.</text>
</comment>
<dbReference type="AlphaFoldDB" id="A0A177YD74"/>
<evidence type="ECO:0000256" key="3">
    <source>
        <dbReference type="RuleBase" id="RU361235"/>
    </source>
</evidence>
<keyword evidence="6" id="KW-1185">Reference proteome</keyword>
<dbReference type="InterPro" id="IPR029058">
    <property type="entry name" value="AB_hydrolase_fold"/>
</dbReference>
<dbReference type="Pfam" id="PF00135">
    <property type="entry name" value="COesterase"/>
    <property type="match status" value="1"/>
</dbReference>
<evidence type="ECO:0000313" key="6">
    <source>
        <dbReference type="Proteomes" id="UP000077519"/>
    </source>
</evidence>
<organism evidence="5 6">
    <name type="scientific">Rhodococcoides kyotonense</name>
    <dbReference type="NCBI Taxonomy" id="398843"/>
    <lineage>
        <taxon>Bacteria</taxon>
        <taxon>Bacillati</taxon>
        <taxon>Actinomycetota</taxon>
        <taxon>Actinomycetes</taxon>
        <taxon>Mycobacteriales</taxon>
        <taxon>Nocardiaceae</taxon>
        <taxon>Rhodococcoides</taxon>
    </lineage>
</organism>
<dbReference type="GO" id="GO:0016787">
    <property type="term" value="F:hydrolase activity"/>
    <property type="evidence" value="ECO:0007669"/>
    <property type="project" value="UniProtKB-KW"/>
</dbReference>
<dbReference type="InterPro" id="IPR002018">
    <property type="entry name" value="CarbesteraseB"/>
</dbReference>
<dbReference type="InterPro" id="IPR019826">
    <property type="entry name" value="Carboxylesterase_B_AS"/>
</dbReference>
<dbReference type="Proteomes" id="UP000077519">
    <property type="component" value="Unassembled WGS sequence"/>
</dbReference>
<protein>
    <recommendedName>
        <fullName evidence="3">Carboxylic ester hydrolase</fullName>
        <ecNumber evidence="3">3.1.1.-</ecNumber>
    </recommendedName>
</protein>
<dbReference type="RefSeq" id="WP_068427398.1">
    <property type="nucleotide sequence ID" value="NZ_LVHI01000020.1"/>
</dbReference>
<evidence type="ECO:0000256" key="2">
    <source>
        <dbReference type="ARBA" id="ARBA00022801"/>
    </source>
</evidence>